<dbReference type="GeneID" id="41701758"/>
<evidence type="ECO:0000256" key="1">
    <source>
        <dbReference type="SAM" id="MobiDB-lite"/>
    </source>
</evidence>
<accession>A0A2I7G2U7</accession>
<name>A0A2I7G2U7_9VIRU</name>
<reference evidence="2" key="1">
    <citation type="journal article" date="2021" name="Virus">
        <title>The discovery, distribution and diversity of DNA viruses associated with Drosophila melanogaster in Europe.</title>
        <authorList>
            <person name="Wallace M.A."/>
            <person name="Coffman K.A."/>
            <person name="Gilbert C."/>
            <person name="Ravindran S."/>
            <person name="Albery G.F."/>
            <person name="Abbott J."/>
            <person name="Argyridou E."/>
            <person name="Bellosta P."/>
            <person name="Betancourt A.J."/>
            <person name="Colinet H."/>
            <person name="Eric K."/>
            <person name="Glaser-Schmitt A."/>
            <person name="Grath S."/>
            <person name="Jelic M."/>
            <person name="Kankare M."/>
            <person name="Kozeretska I."/>
            <person name="Loeschcke V."/>
            <person name="Montchamp-Moreau C."/>
            <person name="Ometto L."/>
            <person name="Onder B.S."/>
            <person name="Orengo D.J."/>
            <person name="Parsch J."/>
            <person name="Pascual M."/>
            <person name="Patenkovic A."/>
            <person name="Puerma E."/>
            <person name="Ritchie M.G."/>
            <person name="Rota-Stabelli O."/>
            <person name="Schou M.F."/>
            <person name="Serga S.V."/>
            <person name="Stamenkovic-Radak M."/>
            <person name="Tanaskovic M."/>
            <person name="Veselinovic M.S."/>
            <person name="Vieira J."/>
            <person name="Vieira C.P."/>
            <person name="Kapun M."/>
            <person name="Flatt T."/>
            <person name="Gonzalez J."/>
            <person name="Staubach F."/>
            <person name="Obbard D.J."/>
        </authorList>
    </citation>
    <scope>NUCLEOTIDE SEQUENCE</scope>
    <source>
        <strain evidence="2">SRR3939042_Esparto_2012</strain>
    </source>
</reference>
<proteinExistence type="predicted"/>
<dbReference type="Proteomes" id="UP000290737">
    <property type="component" value="Genome"/>
</dbReference>
<keyword evidence="3" id="KW-1185">Reference proteome</keyword>
<dbReference type="EMBL" id="KY608910">
    <property type="protein sequence ID" value="AUQ43954.1"/>
    <property type="molecule type" value="Genomic_DNA"/>
</dbReference>
<organism evidence="2">
    <name type="scientific">Esparto virus</name>
    <dbReference type="NCBI Taxonomy" id="2072209"/>
    <lineage>
        <taxon>Viruses</taxon>
        <taxon>Viruses incertae sedis</taxon>
        <taxon>Naldaviricetes</taxon>
        <taxon>Lefavirales</taxon>
        <taxon>Nudiviridae</taxon>
        <taxon>Alphanudivirus</taxon>
        <taxon>Alphanudivirus tertidromelanogasteris</taxon>
    </lineage>
</organism>
<dbReference type="RefSeq" id="YP_009551788.1">
    <property type="nucleotide sequence ID" value="NC_040536.1"/>
</dbReference>
<evidence type="ECO:0000313" key="3">
    <source>
        <dbReference type="Proteomes" id="UP000290737"/>
    </source>
</evidence>
<dbReference type="OrthoDB" id="10255at10239"/>
<protein>
    <submittedName>
        <fullName evidence="2">Putative gp124-like protein</fullName>
    </submittedName>
</protein>
<dbReference type="KEGG" id="vg:41701758"/>
<evidence type="ECO:0000313" key="2">
    <source>
        <dbReference type="EMBL" id="AUQ43954.1"/>
    </source>
</evidence>
<feature type="region of interest" description="Disordered" evidence="1">
    <location>
        <begin position="533"/>
        <end position="553"/>
    </location>
</feature>
<sequence length="652" mass="73576">MVLSLILVLVNIIIHCVLQGGKKINMSLSTISRLTSNQAQQFYVNNNNVGGISRLNDSGGGNSNSRAGVDATTTTTTTTTVTGNGVATGITMNSNANVPPITSNDRKFTCGFGSCTYSPNVDELNRTSYNNSNILNLDFTIFNVTVLRDNLDFVSDEVLKVYNSINSWLTFMEQDFELKFNVGDITLNNELYNKLTVAIPKIEQARKSIDAWYSEFQDSTFDLTNTLSDYASIVSKLDSLNMSNTYIRGLPNTAIAIAKENIAKTKDIQRQMTRMLRIDTTIRNQMQQLSMKIKELSTGILRYGDRKELNLNTLEKIFITLSNRVSPLMRVQTQLANIINSTPINFNLTTPEVPIIQNVPNKYEPKAMTVQDEIYILNRLKDIKNFNIYTSATAPKIDAINSYIDEHLRNSQYYAEMKKIYNNIILNNVPSVLIETIAQQSANSEGIYILSHRVRKLIQNILPQDEIYRDRLNEINNIITSTITSMLNIKTEPDNNFNNTTAPEPMLVDDYVQPVTKDIDDVNILNQSNTLNNMSNNDGFRNNSTDDNINTTTNNTTAVVNDYYDDDDDGDVDIGDFTVENNIVSNAIDENPINPNYQYTIIDIQPNDYEENYANQDEFIINEQPRILSQEILMPGQQQQQQEEQLSPPATP</sequence>